<dbReference type="EMBL" id="SPNW01000003">
    <property type="protein sequence ID" value="TIA93111.1"/>
    <property type="molecule type" value="Genomic_DNA"/>
</dbReference>
<sequence>MNFDRRRVNGPESTHEVFYEKKQSDNVQNKRLSRKDDELRPIFLKPGLISSASGSCYMECGSSKIACAVYGPKQIKNAPYSSTGKLNVEIKHSPFSSVIRRDPVKVGDGCNQTLANASSKELDATHLSNQVTQALLPSLRLDKYEKMQIDVFVTIIQDDSLDFGLMGNITTAAGTALASAGLEMNGLVAGLAVALQADKLLLDPTPAEVRNSQAIMTVCTLPALTQITHIWQAGTLDLSTYKQALSVVESASRNIHTVIAKTLMNESNESDVST</sequence>
<evidence type="ECO:0000256" key="3">
    <source>
        <dbReference type="ARBA" id="ARBA00006678"/>
    </source>
</evidence>
<dbReference type="InterPro" id="IPR001247">
    <property type="entry name" value="ExoRNase_PH_dom1"/>
</dbReference>
<dbReference type="GO" id="GO:0005730">
    <property type="term" value="C:nucleolus"/>
    <property type="evidence" value="ECO:0007669"/>
    <property type="project" value="TreeGrafter"/>
</dbReference>
<dbReference type="InterPro" id="IPR027408">
    <property type="entry name" value="PNPase/RNase_PH_dom_sf"/>
</dbReference>
<dbReference type="InterPro" id="IPR020568">
    <property type="entry name" value="Ribosomal_Su5_D2-typ_SF"/>
</dbReference>
<evidence type="ECO:0000256" key="5">
    <source>
        <dbReference type="ARBA" id="ARBA00022552"/>
    </source>
</evidence>
<accession>A0A4T0FWS2</accession>
<keyword evidence="6" id="KW-0271">Exosome</keyword>
<protein>
    <submittedName>
        <fullName evidence="11">Uncharacterized protein</fullName>
    </submittedName>
</protein>
<evidence type="ECO:0000259" key="10">
    <source>
        <dbReference type="Pfam" id="PF03725"/>
    </source>
</evidence>
<dbReference type="GO" id="GO:0016075">
    <property type="term" value="P:rRNA catabolic process"/>
    <property type="evidence" value="ECO:0007669"/>
    <property type="project" value="TreeGrafter"/>
</dbReference>
<dbReference type="GO" id="GO:0071051">
    <property type="term" value="P:poly(A)-dependent snoRNA 3'-end processing"/>
    <property type="evidence" value="ECO:0007669"/>
    <property type="project" value="TreeGrafter"/>
</dbReference>
<proteinExistence type="inferred from homology"/>
<evidence type="ECO:0000313" key="11">
    <source>
        <dbReference type="EMBL" id="TIA93111.1"/>
    </source>
</evidence>
<dbReference type="Proteomes" id="UP000310189">
    <property type="component" value="Unassembled WGS sequence"/>
</dbReference>
<dbReference type="GO" id="GO:0006364">
    <property type="term" value="P:rRNA processing"/>
    <property type="evidence" value="ECO:0007669"/>
    <property type="project" value="UniProtKB-KW"/>
</dbReference>
<comment type="caution">
    <text evidence="11">The sequence shown here is derived from an EMBL/GenBank/DDBJ whole genome shotgun (WGS) entry which is preliminary data.</text>
</comment>
<dbReference type="PANTHER" id="PTHR11953:SF2">
    <property type="entry name" value="EXOSOME COMPLEX COMPONENT MTR3"/>
    <property type="match status" value="1"/>
</dbReference>
<dbReference type="Pfam" id="PF03725">
    <property type="entry name" value="RNase_PH_C"/>
    <property type="match status" value="1"/>
</dbReference>
<dbReference type="AlphaFoldDB" id="A0A4T0FWS2"/>
<evidence type="ECO:0000256" key="1">
    <source>
        <dbReference type="ARBA" id="ARBA00004123"/>
    </source>
</evidence>
<evidence type="ECO:0000256" key="6">
    <source>
        <dbReference type="ARBA" id="ARBA00022835"/>
    </source>
</evidence>
<evidence type="ECO:0000256" key="8">
    <source>
        <dbReference type="ARBA" id="ARBA00023242"/>
    </source>
</evidence>
<name>A0A4T0FWS2_9BASI</name>
<evidence type="ECO:0000256" key="2">
    <source>
        <dbReference type="ARBA" id="ARBA00004496"/>
    </source>
</evidence>
<dbReference type="InterPro" id="IPR050080">
    <property type="entry name" value="RNase_PH"/>
</dbReference>
<comment type="similarity">
    <text evidence="3">Belongs to the RNase PH family.</text>
</comment>
<dbReference type="GO" id="GO:0000176">
    <property type="term" value="C:nuclear exosome (RNase complex)"/>
    <property type="evidence" value="ECO:0007669"/>
    <property type="project" value="UniProtKB-ARBA"/>
</dbReference>
<evidence type="ECO:0000256" key="7">
    <source>
        <dbReference type="ARBA" id="ARBA00022884"/>
    </source>
</evidence>
<gene>
    <name evidence="11" type="ORF">E3P99_00279</name>
</gene>
<keyword evidence="12" id="KW-1185">Reference proteome</keyword>
<dbReference type="Gene3D" id="3.30.230.70">
    <property type="entry name" value="GHMP Kinase, N-terminal domain"/>
    <property type="match status" value="1"/>
</dbReference>
<dbReference type="PANTHER" id="PTHR11953">
    <property type="entry name" value="EXOSOME COMPLEX COMPONENT"/>
    <property type="match status" value="1"/>
</dbReference>
<organism evidence="11 12">
    <name type="scientific">Wallemia hederae</name>
    <dbReference type="NCBI Taxonomy" id="1540922"/>
    <lineage>
        <taxon>Eukaryota</taxon>
        <taxon>Fungi</taxon>
        <taxon>Dikarya</taxon>
        <taxon>Basidiomycota</taxon>
        <taxon>Wallemiomycotina</taxon>
        <taxon>Wallemiomycetes</taxon>
        <taxon>Wallemiales</taxon>
        <taxon>Wallemiaceae</taxon>
        <taxon>Wallemia</taxon>
    </lineage>
</organism>
<reference evidence="11 12" key="1">
    <citation type="submission" date="2019-03" db="EMBL/GenBank/DDBJ databases">
        <title>Sequencing 23 genomes of Wallemia ichthyophaga.</title>
        <authorList>
            <person name="Gostincar C."/>
        </authorList>
    </citation>
    <scope>NUCLEOTIDE SEQUENCE [LARGE SCALE GENOMIC DNA]</scope>
    <source>
        <strain evidence="11 12">EXF-5753</strain>
    </source>
</reference>
<dbReference type="OrthoDB" id="2504340at2759"/>
<comment type="subcellular location">
    <subcellularLocation>
        <location evidence="2">Cytoplasm</location>
    </subcellularLocation>
    <subcellularLocation>
        <location evidence="1">Nucleus</location>
    </subcellularLocation>
</comment>
<dbReference type="InterPro" id="IPR015847">
    <property type="entry name" value="ExoRNase_PH_dom2"/>
</dbReference>
<dbReference type="SUPFAM" id="SSF55666">
    <property type="entry name" value="Ribonuclease PH domain 2-like"/>
    <property type="match status" value="1"/>
</dbReference>
<dbReference type="GO" id="GO:0071028">
    <property type="term" value="P:nuclear mRNA surveillance"/>
    <property type="evidence" value="ECO:0007669"/>
    <property type="project" value="TreeGrafter"/>
</dbReference>
<dbReference type="SUPFAM" id="SSF54211">
    <property type="entry name" value="Ribosomal protein S5 domain 2-like"/>
    <property type="match status" value="1"/>
</dbReference>
<feature type="domain" description="Exoribonuclease phosphorolytic" evidence="10">
    <location>
        <begin position="186"/>
        <end position="246"/>
    </location>
</feature>
<feature type="domain" description="Exoribonuclease phosphorolytic" evidence="9">
    <location>
        <begin position="38"/>
        <end position="182"/>
    </location>
</feature>
<dbReference type="GO" id="GO:0034475">
    <property type="term" value="P:U4 snRNA 3'-end processing"/>
    <property type="evidence" value="ECO:0007669"/>
    <property type="project" value="TreeGrafter"/>
</dbReference>
<dbReference type="GO" id="GO:0003723">
    <property type="term" value="F:RNA binding"/>
    <property type="evidence" value="ECO:0007669"/>
    <property type="project" value="UniProtKB-KW"/>
</dbReference>
<dbReference type="CDD" id="cd11371">
    <property type="entry name" value="RNase_PH_MTR3"/>
    <property type="match status" value="1"/>
</dbReference>
<evidence type="ECO:0000256" key="4">
    <source>
        <dbReference type="ARBA" id="ARBA00022490"/>
    </source>
</evidence>
<keyword evidence="8" id="KW-0539">Nucleus</keyword>
<evidence type="ECO:0000313" key="12">
    <source>
        <dbReference type="Proteomes" id="UP000310189"/>
    </source>
</evidence>
<keyword evidence="4" id="KW-0963">Cytoplasm</keyword>
<dbReference type="InterPro" id="IPR036345">
    <property type="entry name" value="ExoRNase_PH_dom2_sf"/>
</dbReference>
<keyword evidence="5" id="KW-0698">rRNA processing</keyword>
<dbReference type="GO" id="GO:0000177">
    <property type="term" value="C:cytoplasmic exosome (RNase complex)"/>
    <property type="evidence" value="ECO:0007669"/>
    <property type="project" value="TreeGrafter"/>
</dbReference>
<dbReference type="Pfam" id="PF01138">
    <property type="entry name" value="RNase_PH"/>
    <property type="match status" value="1"/>
</dbReference>
<keyword evidence="7" id="KW-0694">RNA-binding</keyword>
<evidence type="ECO:0000259" key="9">
    <source>
        <dbReference type="Pfam" id="PF01138"/>
    </source>
</evidence>